<name>A0A7U3UVQ5_9ACTN</name>
<feature type="region of interest" description="Disordered" evidence="1">
    <location>
        <begin position="33"/>
        <end position="62"/>
    </location>
</feature>
<feature type="chain" id="PRO_5032844947" evidence="3">
    <location>
        <begin position="33"/>
        <end position="499"/>
    </location>
</feature>
<feature type="transmembrane region" description="Helical" evidence="2">
    <location>
        <begin position="388"/>
        <end position="409"/>
    </location>
</feature>
<dbReference type="InterPro" id="IPR001967">
    <property type="entry name" value="Peptidase_S11_N"/>
</dbReference>
<dbReference type="Proteomes" id="UP000595703">
    <property type="component" value="Chromosome"/>
</dbReference>
<reference evidence="5 6" key="4">
    <citation type="journal article" date="2020" name="Sci. Rep.">
        <title>beta-carboline chemical signals induce reveromycin production through a LuxR family regulator in Streptomyces sp. SN-593.</title>
        <authorList>
            <person name="Panthee S."/>
            <person name="Kito N."/>
            <person name="Hayashi T."/>
            <person name="Shimizu T."/>
            <person name="Ishikawa J."/>
            <person name="Hamamoto H."/>
            <person name="Osada H."/>
            <person name="Takahashi S."/>
        </authorList>
    </citation>
    <scope>NUCLEOTIDE SEQUENCE [LARGE SCALE GENOMIC DNA]</scope>
    <source>
        <strain evidence="5 6">SN-593</strain>
    </source>
</reference>
<keyword evidence="2" id="KW-1133">Transmembrane helix</keyword>
<dbReference type="PANTHER" id="PTHR21581:SF33">
    <property type="entry name" value="D-ALANYL-D-ALANINE CARBOXYPEPTIDASE DACB"/>
    <property type="match status" value="1"/>
</dbReference>
<evidence type="ECO:0000259" key="4">
    <source>
        <dbReference type="Pfam" id="PF00768"/>
    </source>
</evidence>
<sequence>MAKTVSSALKASAASLTALLLGGSVLAGTAQAAPAEAKTPRPPSVMSKVGGDRLSLPGTQVNTGTGVPALPKGITARSWIVTDAETGDVLAESNAHWKLAPASTLKMLLADMLIPKLPASTVHKVVASDLKGMGEGSSLVGIKENLTYTVKDLWLGVFLRSGNDAVHVLSAMNGGVPATVADMNAEAHELQADDTHVVSPDGYDMPGQASSAYDLTLFARAGLQLPEFREYCSTLTAQFPGDYKKVKNPKKGQPATTRESFQIQNTDRLLSGDYDVKPYPGIAGVKNGDTTNAGATYTGVAERDGRKLLVTVMHPDPKSGHNAVYREAASLLDWGFKAAPTVKPVGTLVPPLSQVAAAKASTGPATASPGRTRVAAAAATSSSSSRGLWTAAGITAATLVLLAAVIIVVRRRRPLPSAVAASGASRNPEQSRVPRPTPDRGTPPGASEQETSDREPAGQEPAAQETSGQEIAGRRPSGQEPPADRPASRRRRPRPPRRH</sequence>
<dbReference type="Pfam" id="PF00768">
    <property type="entry name" value="Peptidase_S11"/>
    <property type="match status" value="1"/>
</dbReference>
<dbReference type="RefSeq" id="WP_430393163.1">
    <property type="nucleotide sequence ID" value="NZ_AP018365.1"/>
</dbReference>
<dbReference type="KEGG" id="arev:RVR_6376"/>
<evidence type="ECO:0000256" key="1">
    <source>
        <dbReference type="SAM" id="MobiDB-lite"/>
    </source>
</evidence>
<feature type="region of interest" description="Disordered" evidence="1">
    <location>
        <begin position="417"/>
        <end position="499"/>
    </location>
</feature>
<keyword evidence="5" id="KW-0378">Hydrolase</keyword>
<protein>
    <submittedName>
        <fullName evidence="5">Putative D-alanyl-D-alanine carboxypeptidase</fullName>
    </submittedName>
</protein>
<proteinExistence type="predicted"/>
<reference evidence="5 6" key="3">
    <citation type="journal article" date="2011" name="Nat. Chem. Biol.">
        <title>Reveromycin A biosynthesis uses RevG and RevJ for stereospecific spiroacetal formation.</title>
        <authorList>
            <person name="Takahashi S."/>
            <person name="Toyoda A."/>
            <person name="Sekiyama Y."/>
            <person name="Takagi H."/>
            <person name="Nogawa T."/>
            <person name="Uramoto M."/>
            <person name="Suzuki R."/>
            <person name="Koshino H."/>
            <person name="Kumano T."/>
            <person name="Panthee S."/>
            <person name="Dairi T."/>
            <person name="Ishikawa J."/>
            <person name="Ikeda H."/>
            <person name="Sakaki Y."/>
            <person name="Osada H."/>
        </authorList>
    </citation>
    <scope>NUCLEOTIDE SEQUENCE [LARGE SCALE GENOMIC DNA]</scope>
    <source>
        <strain evidence="5 6">SN-593</strain>
    </source>
</reference>
<dbReference type="PANTHER" id="PTHR21581">
    <property type="entry name" value="D-ALANYL-D-ALANINE CARBOXYPEPTIDASE"/>
    <property type="match status" value="1"/>
</dbReference>
<organism evidence="5 6">
    <name type="scientific">Actinacidiphila reveromycinica</name>
    <dbReference type="NCBI Taxonomy" id="659352"/>
    <lineage>
        <taxon>Bacteria</taxon>
        <taxon>Bacillati</taxon>
        <taxon>Actinomycetota</taxon>
        <taxon>Actinomycetes</taxon>
        <taxon>Kitasatosporales</taxon>
        <taxon>Streptomycetaceae</taxon>
        <taxon>Actinacidiphila</taxon>
    </lineage>
</organism>
<dbReference type="EMBL" id="AP018365">
    <property type="protein sequence ID" value="BBA99659.1"/>
    <property type="molecule type" value="Genomic_DNA"/>
</dbReference>
<dbReference type="Gene3D" id="3.40.710.10">
    <property type="entry name" value="DD-peptidase/beta-lactamase superfamily"/>
    <property type="match status" value="1"/>
</dbReference>
<reference evidence="5 6" key="1">
    <citation type="journal article" date="2010" name="J. Bacteriol.">
        <title>Biochemical characterization of a novel indole prenyltransferase from Streptomyces sp. SN-593.</title>
        <authorList>
            <person name="Takahashi S."/>
            <person name="Takagi H."/>
            <person name="Toyoda A."/>
            <person name="Uramoto M."/>
            <person name="Nogawa T."/>
            <person name="Ueki M."/>
            <person name="Sakaki Y."/>
            <person name="Osada H."/>
        </authorList>
    </citation>
    <scope>NUCLEOTIDE SEQUENCE [LARGE SCALE GENOMIC DNA]</scope>
    <source>
        <strain evidence="5 6">SN-593</strain>
    </source>
</reference>
<keyword evidence="6" id="KW-1185">Reference proteome</keyword>
<dbReference type="SUPFAM" id="SSF56601">
    <property type="entry name" value="beta-lactamase/transpeptidase-like"/>
    <property type="match status" value="1"/>
</dbReference>
<evidence type="ECO:0000256" key="2">
    <source>
        <dbReference type="SAM" id="Phobius"/>
    </source>
</evidence>
<dbReference type="GO" id="GO:0009002">
    <property type="term" value="F:serine-type D-Ala-D-Ala carboxypeptidase activity"/>
    <property type="evidence" value="ECO:0007669"/>
    <property type="project" value="InterPro"/>
</dbReference>
<accession>A0A7U3UVQ5</accession>
<feature type="domain" description="Peptidase S11 D-alanyl-D-alanine carboxypeptidase A N-terminal" evidence="4">
    <location>
        <begin position="72"/>
        <end position="314"/>
    </location>
</feature>
<evidence type="ECO:0000256" key="3">
    <source>
        <dbReference type="SAM" id="SignalP"/>
    </source>
</evidence>
<evidence type="ECO:0000313" key="6">
    <source>
        <dbReference type="Proteomes" id="UP000595703"/>
    </source>
</evidence>
<reference evidence="5 6" key="2">
    <citation type="journal article" date="2011" name="J. Antibiot.">
        <title>Furaquinocins I and J: novel polyketide isoprenoid hybrid compounds from Streptomyces reveromyceticus SN-593.</title>
        <authorList>
            <person name="Panthee S."/>
            <person name="Takahashi S."/>
            <person name="Takagi H."/>
            <person name="Nogawa T."/>
            <person name="Oowada E."/>
            <person name="Uramoto M."/>
            <person name="Osada H."/>
        </authorList>
    </citation>
    <scope>NUCLEOTIDE SEQUENCE [LARGE SCALE GENOMIC DNA]</scope>
    <source>
        <strain evidence="5 6">SN-593</strain>
    </source>
</reference>
<dbReference type="GO" id="GO:0006508">
    <property type="term" value="P:proteolysis"/>
    <property type="evidence" value="ECO:0007669"/>
    <property type="project" value="InterPro"/>
</dbReference>
<dbReference type="InterPro" id="IPR012338">
    <property type="entry name" value="Beta-lactam/transpept-like"/>
</dbReference>
<feature type="compositionally biased region" description="Basic residues" evidence="1">
    <location>
        <begin position="488"/>
        <end position="499"/>
    </location>
</feature>
<keyword evidence="5" id="KW-0121">Carboxypeptidase</keyword>
<keyword evidence="2" id="KW-0472">Membrane</keyword>
<keyword evidence="5" id="KW-0645">Protease</keyword>
<gene>
    <name evidence="5" type="ORF">RVR_6376</name>
</gene>
<dbReference type="AlphaFoldDB" id="A0A7U3UVQ5"/>
<feature type="signal peptide" evidence="3">
    <location>
        <begin position="1"/>
        <end position="32"/>
    </location>
</feature>
<evidence type="ECO:0000313" key="5">
    <source>
        <dbReference type="EMBL" id="BBA99659.1"/>
    </source>
</evidence>
<keyword evidence="2" id="KW-0812">Transmembrane</keyword>
<keyword evidence="3" id="KW-0732">Signal</keyword>